<evidence type="ECO:0000313" key="1">
    <source>
        <dbReference type="EMBL" id="KAF7270066.1"/>
    </source>
</evidence>
<dbReference type="EMBL" id="JAACXV010014140">
    <property type="protein sequence ID" value="KAF7270066.1"/>
    <property type="molecule type" value="Genomic_DNA"/>
</dbReference>
<sequence>MSQAGDDCGKEKNVREHLKLFLEPIEHLLLISDSESDCSSGISDVFAECHQNSFLRPLPGRRTRYLTKLEADRKTVDMFTDDFKKTIKEVRNESNVDDFMLNETEETIEAVLNSSEGEPFLKGSNKIPNEDPINVESEISATDTTSNSAVWNMIKSHRGLYFYASPPHYDIYCAKPDHFLKRPYVDWEKLNESRKKCEYWLDRQC</sequence>
<evidence type="ECO:0000313" key="2">
    <source>
        <dbReference type="Proteomes" id="UP000625711"/>
    </source>
</evidence>
<comment type="caution">
    <text evidence="1">The sequence shown here is derived from an EMBL/GenBank/DDBJ whole genome shotgun (WGS) entry which is preliminary data.</text>
</comment>
<name>A0A834I0V7_RHYFE</name>
<reference evidence="1" key="1">
    <citation type="submission" date="2020-08" db="EMBL/GenBank/DDBJ databases">
        <title>Genome sequencing and assembly of the red palm weevil Rhynchophorus ferrugineus.</title>
        <authorList>
            <person name="Dias G.B."/>
            <person name="Bergman C.M."/>
            <person name="Manee M."/>
        </authorList>
    </citation>
    <scope>NUCLEOTIDE SEQUENCE</scope>
    <source>
        <strain evidence="1">AA-2017</strain>
        <tissue evidence="1">Whole larva</tissue>
    </source>
</reference>
<dbReference type="OrthoDB" id="6763109at2759"/>
<accession>A0A834I0V7</accession>
<dbReference type="AlphaFoldDB" id="A0A834I0V7"/>
<organism evidence="1 2">
    <name type="scientific">Rhynchophorus ferrugineus</name>
    <name type="common">Red palm weevil</name>
    <name type="synonym">Curculio ferrugineus</name>
    <dbReference type="NCBI Taxonomy" id="354439"/>
    <lineage>
        <taxon>Eukaryota</taxon>
        <taxon>Metazoa</taxon>
        <taxon>Ecdysozoa</taxon>
        <taxon>Arthropoda</taxon>
        <taxon>Hexapoda</taxon>
        <taxon>Insecta</taxon>
        <taxon>Pterygota</taxon>
        <taxon>Neoptera</taxon>
        <taxon>Endopterygota</taxon>
        <taxon>Coleoptera</taxon>
        <taxon>Polyphaga</taxon>
        <taxon>Cucujiformia</taxon>
        <taxon>Curculionidae</taxon>
        <taxon>Dryophthorinae</taxon>
        <taxon>Rhynchophorus</taxon>
    </lineage>
</organism>
<protein>
    <submittedName>
        <fullName evidence="1">Uncharacterized protein</fullName>
    </submittedName>
</protein>
<proteinExistence type="predicted"/>
<keyword evidence="2" id="KW-1185">Reference proteome</keyword>
<dbReference type="Proteomes" id="UP000625711">
    <property type="component" value="Unassembled WGS sequence"/>
</dbReference>
<gene>
    <name evidence="1" type="ORF">GWI33_016924</name>
</gene>